<comment type="similarity">
    <text evidence="2 8">Belongs to the methyltransferase superfamily. RRP8 family.</text>
</comment>
<organism evidence="10 11">
    <name type="scientific">Ostreobium quekettii</name>
    <dbReference type="NCBI Taxonomy" id="121088"/>
    <lineage>
        <taxon>Eukaryota</taxon>
        <taxon>Viridiplantae</taxon>
        <taxon>Chlorophyta</taxon>
        <taxon>core chlorophytes</taxon>
        <taxon>Ulvophyceae</taxon>
        <taxon>TCBD clade</taxon>
        <taxon>Bryopsidales</taxon>
        <taxon>Ostreobineae</taxon>
        <taxon>Ostreobiaceae</taxon>
        <taxon>Ostreobium</taxon>
    </lineage>
</organism>
<dbReference type="AlphaFoldDB" id="A0A8S1JBB4"/>
<gene>
    <name evidence="10" type="ORF">OSTQU699_LOCUS8728</name>
</gene>
<dbReference type="PANTHER" id="PTHR12787">
    <property type="entry name" value="RIBOSOMAL RNA-PROCESSING PROTEIN 8"/>
    <property type="match status" value="1"/>
</dbReference>
<dbReference type="EMBL" id="CAJHUC010002188">
    <property type="protein sequence ID" value="CAD7703371.1"/>
    <property type="molecule type" value="Genomic_DNA"/>
</dbReference>
<dbReference type="GO" id="GO:0032259">
    <property type="term" value="P:methylation"/>
    <property type="evidence" value="ECO:0007669"/>
    <property type="project" value="UniProtKB-KW"/>
</dbReference>
<evidence type="ECO:0000256" key="8">
    <source>
        <dbReference type="RuleBase" id="RU365074"/>
    </source>
</evidence>
<accession>A0A8S1JBB4</accession>
<keyword evidence="4 8" id="KW-0489">Methyltransferase</keyword>
<feature type="region of interest" description="Disordered" evidence="9">
    <location>
        <begin position="226"/>
        <end position="284"/>
    </location>
</feature>
<evidence type="ECO:0000256" key="7">
    <source>
        <dbReference type="ARBA" id="ARBA00023242"/>
    </source>
</evidence>
<keyword evidence="11" id="KW-1185">Reference proteome</keyword>
<evidence type="ECO:0000256" key="1">
    <source>
        <dbReference type="ARBA" id="ARBA00004604"/>
    </source>
</evidence>
<keyword evidence="6 8" id="KW-0949">S-adenosyl-L-methionine</keyword>
<dbReference type="OrthoDB" id="10258825at2759"/>
<dbReference type="CDD" id="cd02440">
    <property type="entry name" value="AdoMet_MTases"/>
    <property type="match status" value="1"/>
</dbReference>
<comment type="caution">
    <text evidence="10">The sequence shown here is derived from an EMBL/GenBank/DDBJ whole genome shotgun (WGS) entry which is preliminary data.</text>
</comment>
<evidence type="ECO:0000256" key="4">
    <source>
        <dbReference type="ARBA" id="ARBA00022603"/>
    </source>
</evidence>
<comment type="function">
    <text evidence="8">Probable methyltransferase required to silence rDNA.</text>
</comment>
<keyword evidence="5 8" id="KW-0808">Transferase</keyword>
<dbReference type="GO" id="GO:0005730">
    <property type="term" value="C:nucleolus"/>
    <property type="evidence" value="ECO:0007669"/>
    <property type="project" value="UniProtKB-SubCell"/>
</dbReference>
<dbReference type="InterPro" id="IPR007823">
    <property type="entry name" value="RRP8"/>
</dbReference>
<dbReference type="SUPFAM" id="SSF53335">
    <property type="entry name" value="S-adenosyl-L-methionine-dependent methyltransferases"/>
    <property type="match status" value="1"/>
</dbReference>
<dbReference type="InterPro" id="IPR029063">
    <property type="entry name" value="SAM-dependent_MTases_sf"/>
</dbReference>
<reference evidence="10" key="1">
    <citation type="submission" date="2020-12" db="EMBL/GenBank/DDBJ databases">
        <authorList>
            <person name="Iha C."/>
        </authorList>
    </citation>
    <scope>NUCLEOTIDE SEQUENCE</scope>
</reference>
<dbReference type="Proteomes" id="UP000708148">
    <property type="component" value="Unassembled WGS sequence"/>
</dbReference>
<proteinExistence type="inferred from homology"/>
<feature type="compositionally biased region" description="Basic residues" evidence="9">
    <location>
        <begin position="232"/>
        <end position="242"/>
    </location>
</feature>
<evidence type="ECO:0000313" key="10">
    <source>
        <dbReference type="EMBL" id="CAD7703371.1"/>
    </source>
</evidence>
<evidence type="ECO:0000313" key="11">
    <source>
        <dbReference type="Proteomes" id="UP000708148"/>
    </source>
</evidence>
<dbReference type="Gene3D" id="1.10.10.2150">
    <property type="entry name" value="Ribosomal RNA-processing protein 8, N-terminal domain"/>
    <property type="match status" value="1"/>
</dbReference>
<evidence type="ECO:0000256" key="3">
    <source>
        <dbReference type="ARBA" id="ARBA00022552"/>
    </source>
</evidence>
<evidence type="ECO:0000256" key="6">
    <source>
        <dbReference type="ARBA" id="ARBA00022691"/>
    </source>
</evidence>
<sequence length="566" mass="62574">MADCYPSFSWRTLKGKGAKRRAMRVLDGDLMRPVQMSATRVSNGCASRAFGAFKSKENGDELRKKNPMRKYSNKRARAGQAVNPQGHVVRQGQLDSREHLMIQGIWGNDKRTEGGRLLGAGKCSDSDRKAGCASFANEKVADLDDGCDDVFCKKNGISGKKRKDRQRNRDRSSPCASKRKALQADDASESIRALKKKKRTTASNPECGQKREVFAAGEVVVGCGDDSVLRKTGPKGRERKRTAGNDTLRGRDTSEAVSDEPGAAGVAAKSKAKEQSAQSDAKRKDCAVENTNFASDDADVDLAAAAKKACDALHEDGREEIANENKQVQKGRIAGFSRPRSKLLAKLHDRLMSGHFRHINELLYMRSGNQSYEMMRKDKELFEAYHKDYQQQMKCWAKQPVDQAIAWLRKSPKDWKVADFGCGNAKLAASVEQEVTSLDLVALAPGVIECNMADTPLTKGSQHVAIFSLALMGTDYFLTLQEAARVLRRGGILWLAEVRSRFMGDDGHEAYDDFSKAMGALGFKRLQLKKPSELFVVMVFRKTGKQGSASNKSVWPVLKACVYKKR</sequence>
<feature type="region of interest" description="Disordered" evidence="9">
    <location>
        <begin position="159"/>
        <end position="205"/>
    </location>
</feature>
<keyword evidence="3 8" id="KW-0698">rRNA processing</keyword>
<keyword evidence="7 8" id="KW-0539">Nucleus</keyword>
<dbReference type="GO" id="GO:0008168">
    <property type="term" value="F:methyltransferase activity"/>
    <property type="evidence" value="ECO:0007669"/>
    <property type="project" value="UniProtKB-KW"/>
</dbReference>
<name>A0A8S1JBB4_9CHLO</name>
<dbReference type="Gene3D" id="3.40.50.150">
    <property type="entry name" value="Vaccinia Virus protein VP39"/>
    <property type="match status" value="1"/>
</dbReference>
<evidence type="ECO:0000256" key="2">
    <source>
        <dbReference type="ARBA" id="ARBA00006301"/>
    </source>
</evidence>
<dbReference type="InterPro" id="IPR042036">
    <property type="entry name" value="RRP8_N"/>
</dbReference>
<protein>
    <recommendedName>
        <fullName evidence="8">Ribosomal RNA-processing protein 8</fullName>
        <ecNumber evidence="8">2.1.1.-</ecNumber>
    </recommendedName>
</protein>
<evidence type="ECO:0000256" key="5">
    <source>
        <dbReference type="ARBA" id="ARBA00022679"/>
    </source>
</evidence>
<dbReference type="GO" id="GO:0006364">
    <property type="term" value="P:rRNA processing"/>
    <property type="evidence" value="ECO:0007669"/>
    <property type="project" value="UniProtKB-UniRule"/>
</dbReference>
<feature type="compositionally biased region" description="Low complexity" evidence="9">
    <location>
        <begin position="262"/>
        <end position="279"/>
    </location>
</feature>
<evidence type="ECO:0000256" key="9">
    <source>
        <dbReference type="SAM" id="MobiDB-lite"/>
    </source>
</evidence>
<dbReference type="Pfam" id="PF05148">
    <property type="entry name" value="Methyltransf_8"/>
    <property type="match status" value="1"/>
</dbReference>
<dbReference type="PANTHER" id="PTHR12787:SF0">
    <property type="entry name" value="RIBOSOMAL RNA-PROCESSING PROTEIN 8"/>
    <property type="match status" value="1"/>
</dbReference>
<dbReference type="EC" id="2.1.1.-" evidence="8"/>
<comment type="subcellular location">
    <subcellularLocation>
        <location evidence="1 8">Nucleus</location>
        <location evidence="1 8">Nucleolus</location>
    </subcellularLocation>
</comment>